<proteinExistence type="predicted"/>
<dbReference type="Pfam" id="PF22817">
    <property type="entry name" value="ApeP-like"/>
    <property type="match status" value="1"/>
</dbReference>
<dbReference type="AlphaFoldDB" id="A0A3E1EZM4"/>
<dbReference type="SUPFAM" id="SSF54637">
    <property type="entry name" value="Thioesterase/thiol ester dehydrase-isomerase"/>
    <property type="match status" value="1"/>
</dbReference>
<dbReference type="InterPro" id="IPR016776">
    <property type="entry name" value="ApeP-like_dehydratase"/>
</dbReference>
<name>A0A3E1EZM4_9FLAO</name>
<comment type="caution">
    <text evidence="1">The sequence shown here is derived from an EMBL/GenBank/DDBJ whole genome shotgun (WGS) entry which is preliminary data.</text>
</comment>
<gene>
    <name evidence="1" type="ORF">DXU93_03540</name>
</gene>
<reference evidence="1 2" key="1">
    <citation type="submission" date="2018-08" db="EMBL/GenBank/DDBJ databases">
        <title>The draft genome squence of Brumimicrobium sp. N62.</title>
        <authorList>
            <person name="Du Z.-J."/>
            <person name="Luo H.-R."/>
        </authorList>
    </citation>
    <scope>NUCLEOTIDE SEQUENCE [LARGE SCALE GENOMIC DNA]</scope>
    <source>
        <strain evidence="1 2">N62</strain>
    </source>
</reference>
<protein>
    <submittedName>
        <fullName evidence="1">ABC transporter permease</fullName>
    </submittedName>
</protein>
<dbReference type="Gene3D" id="3.10.129.10">
    <property type="entry name" value="Hotdog Thioesterase"/>
    <property type="match status" value="1"/>
</dbReference>
<dbReference type="InterPro" id="IPR029069">
    <property type="entry name" value="HotDog_dom_sf"/>
</dbReference>
<evidence type="ECO:0000313" key="1">
    <source>
        <dbReference type="EMBL" id="RFC54907.1"/>
    </source>
</evidence>
<keyword evidence="2" id="KW-1185">Reference proteome</keyword>
<organism evidence="1 2">
    <name type="scientific">Brumimicrobium aurantiacum</name>
    <dbReference type="NCBI Taxonomy" id="1737063"/>
    <lineage>
        <taxon>Bacteria</taxon>
        <taxon>Pseudomonadati</taxon>
        <taxon>Bacteroidota</taxon>
        <taxon>Flavobacteriia</taxon>
        <taxon>Flavobacteriales</taxon>
        <taxon>Crocinitomicaceae</taxon>
        <taxon>Brumimicrobium</taxon>
    </lineage>
</organism>
<dbReference type="EMBL" id="QURB01000002">
    <property type="protein sequence ID" value="RFC54907.1"/>
    <property type="molecule type" value="Genomic_DNA"/>
</dbReference>
<evidence type="ECO:0000313" key="2">
    <source>
        <dbReference type="Proteomes" id="UP000257127"/>
    </source>
</evidence>
<accession>A0A3E1EZM4</accession>
<dbReference type="Proteomes" id="UP000257127">
    <property type="component" value="Unassembled WGS sequence"/>
</dbReference>
<sequence>MKLPMSIREYLPHREPMLMVDTIVRLDSQFIETTFQIKDSNIFLENEYLNEIGIIENAAQTSSGIVGCPHFESNKHKEGYKIQGYISTIKSVKIHSLPPKNSILQTKGELLGIHSIDDIYNCNMKSETFIDDELVAQCFFNLIIKA</sequence>